<evidence type="ECO:0000256" key="7">
    <source>
        <dbReference type="ARBA" id="ARBA00023180"/>
    </source>
</evidence>
<feature type="chain" id="PRO_5043822326" description="COBRA C-terminal domain-containing protein" evidence="10">
    <location>
        <begin position="32"/>
        <end position="690"/>
    </location>
</feature>
<gene>
    <name evidence="12" type="ORF">RND81_12G201700</name>
</gene>
<keyword evidence="9" id="KW-1133">Transmembrane helix</keyword>
<name>A0AAW1HD53_SAPOF</name>
<dbReference type="InterPro" id="IPR006918">
    <property type="entry name" value="COBRA_pln"/>
</dbReference>
<comment type="caution">
    <text evidence="12">The sequence shown here is derived from an EMBL/GenBank/DDBJ whole genome shotgun (WGS) entry which is preliminary data.</text>
</comment>
<dbReference type="Proteomes" id="UP001443914">
    <property type="component" value="Unassembled WGS sequence"/>
</dbReference>
<feature type="domain" description="COBRA C-terminal" evidence="11">
    <location>
        <begin position="447"/>
        <end position="658"/>
    </location>
</feature>
<evidence type="ECO:0000313" key="12">
    <source>
        <dbReference type="EMBL" id="KAK9673961.1"/>
    </source>
</evidence>
<evidence type="ECO:0000256" key="9">
    <source>
        <dbReference type="SAM" id="Phobius"/>
    </source>
</evidence>
<proteinExistence type="inferred from homology"/>
<evidence type="ECO:0000256" key="1">
    <source>
        <dbReference type="ARBA" id="ARBA00004609"/>
    </source>
</evidence>
<keyword evidence="3" id="KW-1003">Cell membrane</keyword>
<dbReference type="Pfam" id="PF04833">
    <property type="entry name" value="COBRA"/>
    <property type="match status" value="1"/>
</dbReference>
<feature type="signal peptide" evidence="10">
    <location>
        <begin position="1"/>
        <end position="31"/>
    </location>
</feature>
<dbReference type="PANTHER" id="PTHR31052:SF2">
    <property type="entry name" value="COBRA-LIKE PROTEIN 10"/>
    <property type="match status" value="1"/>
</dbReference>
<accession>A0AAW1HD53</accession>
<keyword evidence="5 10" id="KW-0732">Signal</keyword>
<keyword evidence="13" id="KW-1185">Reference proteome</keyword>
<comment type="subcellular location">
    <subcellularLocation>
        <location evidence="1">Cell membrane</location>
        <topology evidence="1">Lipid-anchor</topology>
        <topology evidence="1">GPI-anchor</topology>
    </subcellularLocation>
</comment>
<evidence type="ECO:0000256" key="3">
    <source>
        <dbReference type="ARBA" id="ARBA00022475"/>
    </source>
</evidence>
<sequence length="690" mass="76555">MRTSLKSSMKIPWTISFLAIIYLCSLVVVYGADDVEYDEFGDPKTPGVDSSLGDAGGGAGTGPPTIPKAVQNCDGIYISYNFMGREKEYPHVTNATAQSWAFKAQLQLVNMGSTELKSWKVFVGFQHRELLVSADGGVLVGGDEFPADVGVNGTTIAGYPQADLKTAIETAGDFTQMSVQIGLKGTMFGIRPPGTPMPKTIKLENDGFKCPAPTKQKSNMFVCCRKDKKYKANTKIKYSKKKFGDLNIMYDILQAFGNNYQAQVTMENDHPLGRLDHWNLTWEWMRGEFIYSMRGAFTHLKDAAQCIYGPQGQYYQDMDFSNVASCDKKPVISDLPAEKKDDEKVGKLPYCCRNGTVLPKTMNESESRSIFQLQVFKLPPDLNRTALYPPQNWKLTGVLNPDYKCGPPMRVEASEFPDPSGLQARVVAVASWQVVCNITKPKEKQNRCCVSYSAYYNDSIVPCNTCACGCDTLPENRQCSTKAPAMLLPPEALLVPFDNRTAKAKAWARIKHLPVWDPMPCPDNCGVSINWHVDADYKNGWNARVTLFNWGDTAFEDWFVGVQLAKASKGYEKAYSFNGTLLQDVNDTIFLQGLKGLNYLIAETNGSKPNSPRVPGKQQSVISFTKKMSWNLNIPRGDGFPTKVLFNGEECALPRMIPTKSAGHRLFTGVNRFVTLIFTPVVAVFLIANL</sequence>
<evidence type="ECO:0000256" key="10">
    <source>
        <dbReference type="SAM" id="SignalP"/>
    </source>
</evidence>
<keyword evidence="8" id="KW-0449">Lipoprotein</keyword>
<dbReference type="GO" id="GO:0010215">
    <property type="term" value="P:cellulose microfibril organization"/>
    <property type="evidence" value="ECO:0007669"/>
    <property type="project" value="InterPro"/>
</dbReference>
<evidence type="ECO:0000256" key="5">
    <source>
        <dbReference type="ARBA" id="ARBA00022729"/>
    </source>
</evidence>
<dbReference type="EMBL" id="JBDFQZ010000012">
    <property type="protein sequence ID" value="KAK9673961.1"/>
    <property type="molecule type" value="Genomic_DNA"/>
</dbReference>
<dbReference type="PANTHER" id="PTHR31052">
    <property type="entry name" value="COBRA-LIKE PROTEIN 7"/>
    <property type="match status" value="1"/>
</dbReference>
<protein>
    <recommendedName>
        <fullName evidence="11">COBRA C-terminal domain-containing protein</fullName>
    </recommendedName>
</protein>
<evidence type="ECO:0000256" key="8">
    <source>
        <dbReference type="ARBA" id="ARBA00023288"/>
    </source>
</evidence>
<keyword evidence="7" id="KW-0325">Glycoprotein</keyword>
<feature type="transmembrane region" description="Helical" evidence="9">
    <location>
        <begin position="666"/>
        <end position="688"/>
    </location>
</feature>
<keyword evidence="6 9" id="KW-0472">Membrane</keyword>
<dbReference type="Pfam" id="PF25079">
    <property type="entry name" value="COB_C"/>
    <property type="match status" value="1"/>
</dbReference>
<dbReference type="GO" id="GO:0005886">
    <property type="term" value="C:plasma membrane"/>
    <property type="evidence" value="ECO:0007669"/>
    <property type="project" value="UniProtKB-SubCell"/>
</dbReference>
<evidence type="ECO:0000313" key="13">
    <source>
        <dbReference type="Proteomes" id="UP001443914"/>
    </source>
</evidence>
<keyword evidence="9" id="KW-0812">Transmembrane</keyword>
<organism evidence="12 13">
    <name type="scientific">Saponaria officinalis</name>
    <name type="common">Common soapwort</name>
    <name type="synonym">Lychnis saponaria</name>
    <dbReference type="NCBI Taxonomy" id="3572"/>
    <lineage>
        <taxon>Eukaryota</taxon>
        <taxon>Viridiplantae</taxon>
        <taxon>Streptophyta</taxon>
        <taxon>Embryophyta</taxon>
        <taxon>Tracheophyta</taxon>
        <taxon>Spermatophyta</taxon>
        <taxon>Magnoliopsida</taxon>
        <taxon>eudicotyledons</taxon>
        <taxon>Gunneridae</taxon>
        <taxon>Pentapetalae</taxon>
        <taxon>Caryophyllales</taxon>
        <taxon>Caryophyllaceae</taxon>
        <taxon>Caryophylleae</taxon>
        <taxon>Saponaria</taxon>
    </lineage>
</organism>
<evidence type="ECO:0000256" key="6">
    <source>
        <dbReference type="ARBA" id="ARBA00023136"/>
    </source>
</evidence>
<dbReference type="GO" id="GO:0098552">
    <property type="term" value="C:side of membrane"/>
    <property type="evidence" value="ECO:0007669"/>
    <property type="project" value="UniProtKB-KW"/>
</dbReference>
<reference evidence="12" key="1">
    <citation type="submission" date="2024-03" db="EMBL/GenBank/DDBJ databases">
        <title>WGS assembly of Saponaria officinalis var. Norfolk2.</title>
        <authorList>
            <person name="Jenkins J."/>
            <person name="Shu S."/>
            <person name="Grimwood J."/>
            <person name="Barry K."/>
            <person name="Goodstein D."/>
            <person name="Schmutz J."/>
            <person name="Leebens-Mack J."/>
            <person name="Osbourn A."/>
        </authorList>
    </citation>
    <scope>NUCLEOTIDE SEQUENCE [LARGE SCALE GENOMIC DNA]</scope>
    <source>
        <strain evidence="12">JIC</strain>
    </source>
</reference>
<evidence type="ECO:0000256" key="2">
    <source>
        <dbReference type="ARBA" id="ARBA00005507"/>
    </source>
</evidence>
<evidence type="ECO:0000256" key="4">
    <source>
        <dbReference type="ARBA" id="ARBA00022622"/>
    </source>
</evidence>
<keyword evidence="4" id="KW-0336">GPI-anchor</keyword>
<comment type="similarity">
    <text evidence="2">Belongs to the COBRA family.</text>
</comment>
<dbReference type="AlphaFoldDB" id="A0AAW1HD53"/>
<evidence type="ECO:0000259" key="11">
    <source>
        <dbReference type="Pfam" id="PF25079"/>
    </source>
</evidence>
<dbReference type="InterPro" id="IPR056900">
    <property type="entry name" value="COB_C"/>
</dbReference>